<dbReference type="PANTHER" id="PTHR30502:SF0">
    <property type="entry name" value="PHOSPHOENOLPYRUVATE CARBOXYLASE FAMILY PROTEIN"/>
    <property type="match status" value="1"/>
</dbReference>
<dbReference type="GO" id="GO:0005737">
    <property type="term" value="C:cytoplasm"/>
    <property type="evidence" value="ECO:0007669"/>
    <property type="project" value="TreeGrafter"/>
</dbReference>
<comment type="caution">
    <text evidence="5">The sequence shown here is derived from an EMBL/GenBank/DDBJ whole genome shotgun (WGS) entry which is preliminary data.</text>
</comment>
<organism evidence="5 6">
    <name type="scientific">Geodia barretti</name>
    <name type="common">Barrett's horny sponge</name>
    <dbReference type="NCBI Taxonomy" id="519541"/>
    <lineage>
        <taxon>Eukaryota</taxon>
        <taxon>Metazoa</taxon>
        <taxon>Porifera</taxon>
        <taxon>Demospongiae</taxon>
        <taxon>Heteroscleromorpha</taxon>
        <taxon>Tetractinellida</taxon>
        <taxon>Astrophorina</taxon>
        <taxon>Geodiidae</taxon>
        <taxon>Geodia</taxon>
    </lineage>
</organism>
<comment type="similarity">
    <text evidence="1">Belongs to the HpcH/HpaI aldolase family.</text>
</comment>
<dbReference type="InterPro" id="IPR015813">
    <property type="entry name" value="Pyrv/PenolPyrv_kinase-like_dom"/>
</dbReference>
<gene>
    <name evidence="5" type="ORF">GBAR_LOCUS22061</name>
</gene>
<protein>
    <submittedName>
        <fullName evidence="5">2-dehydro-3,6-dideoxy-6-sulfogluconate aldolase</fullName>
    </submittedName>
</protein>
<dbReference type="SUPFAM" id="SSF51621">
    <property type="entry name" value="Phosphoenolpyruvate/pyruvate domain"/>
    <property type="match status" value="1"/>
</dbReference>
<dbReference type="InterPro" id="IPR050251">
    <property type="entry name" value="HpcH-HpaI_aldolase"/>
</dbReference>
<dbReference type="GO" id="GO:0046872">
    <property type="term" value="F:metal ion binding"/>
    <property type="evidence" value="ECO:0007669"/>
    <property type="project" value="UniProtKB-KW"/>
</dbReference>
<dbReference type="PANTHER" id="PTHR30502">
    <property type="entry name" value="2-KETO-3-DEOXY-L-RHAMNONATE ALDOLASE"/>
    <property type="match status" value="1"/>
</dbReference>
<dbReference type="Proteomes" id="UP001174909">
    <property type="component" value="Unassembled WGS sequence"/>
</dbReference>
<evidence type="ECO:0000256" key="3">
    <source>
        <dbReference type="ARBA" id="ARBA00023239"/>
    </source>
</evidence>
<dbReference type="AlphaFoldDB" id="A0AA35T3F6"/>
<keyword evidence="3" id="KW-0456">Lyase</keyword>
<evidence type="ECO:0000259" key="4">
    <source>
        <dbReference type="Pfam" id="PF03328"/>
    </source>
</evidence>
<dbReference type="Gene3D" id="3.20.20.60">
    <property type="entry name" value="Phosphoenolpyruvate-binding domains"/>
    <property type="match status" value="1"/>
</dbReference>
<keyword evidence="2" id="KW-0479">Metal-binding</keyword>
<reference evidence="5" key="1">
    <citation type="submission" date="2023-03" db="EMBL/GenBank/DDBJ databases">
        <authorList>
            <person name="Steffen K."/>
            <person name="Cardenas P."/>
        </authorList>
    </citation>
    <scope>NUCLEOTIDE SEQUENCE</scope>
</reference>
<evidence type="ECO:0000256" key="2">
    <source>
        <dbReference type="ARBA" id="ARBA00022723"/>
    </source>
</evidence>
<dbReference type="InterPro" id="IPR040442">
    <property type="entry name" value="Pyrv_kinase-like_dom_sf"/>
</dbReference>
<evidence type="ECO:0000256" key="1">
    <source>
        <dbReference type="ARBA" id="ARBA00005568"/>
    </source>
</evidence>
<sequence>MGQNICVLYSQHIPPQGAIHPMSGADLKQTLQQGGRIFGTMISINRNPRWIPILDGVGLDYVIIDTEHSPRSRGELGDYLTMFNTISVVPIVRIPIPDSHYVTMAIDAGAQGILAPYCETVDQVREVVKAAKFRPLKGAAAEEALESGTFPSDASQEYLANRNRDNICIIGIESQAAVDNLDAILAVPYVDAIFVGPNDMSISLGVPDDYAQEIYKTTVKGIIDKCEARGLPTLVHHQTPELSEYWIEQGARFVLHGTDRRALAEGFRTEFTRLRGKAASV</sequence>
<proteinExistence type="inferred from homology"/>
<evidence type="ECO:0000313" key="5">
    <source>
        <dbReference type="EMBL" id="CAI8039621.1"/>
    </source>
</evidence>
<name>A0AA35T3F6_GEOBA</name>
<dbReference type="GO" id="GO:0016832">
    <property type="term" value="F:aldehyde-lyase activity"/>
    <property type="evidence" value="ECO:0007669"/>
    <property type="project" value="TreeGrafter"/>
</dbReference>
<evidence type="ECO:0000313" key="6">
    <source>
        <dbReference type="Proteomes" id="UP001174909"/>
    </source>
</evidence>
<dbReference type="InterPro" id="IPR005000">
    <property type="entry name" value="Aldolase/citrate-lyase_domain"/>
</dbReference>
<feature type="domain" description="HpcH/HpaI aldolase/citrate lyase" evidence="4">
    <location>
        <begin position="46"/>
        <end position="261"/>
    </location>
</feature>
<keyword evidence="6" id="KW-1185">Reference proteome</keyword>
<dbReference type="Pfam" id="PF03328">
    <property type="entry name" value="HpcH_HpaI"/>
    <property type="match status" value="1"/>
</dbReference>
<accession>A0AA35T3F6</accession>
<dbReference type="EMBL" id="CASHTH010003053">
    <property type="protein sequence ID" value="CAI8039621.1"/>
    <property type="molecule type" value="Genomic_DNA"/>
</dbReference>